<name>A0ABQ8XAD5_9EUKA</name>
<keyword evidence="11" id="KW-1185">Reference proteome</keyword>
<evidence type="ECO:0000313" key="11">
    <source>
        <dbReference type="Proteomes" id="UP001150062"/>
    </source>
</evidence>
<dbReference type="SUPFAM" id="SSF54001">
    <property type="entry name" value="Cysteine proteinases"/>
    <property type="match status" value="1"/>
</dbReference>
<keyword evidence="3 6" id="KW-0833">Ubl conjugation pathway</keyword>
<proteinExistence type="inferred from homology"/>
<dbReference type="InterPro" id="IPR000626">
    <property type="entry name" value="Ubiquitin-like_dom"/>
</dbReference>
<evidence type="ECO:0000256" key="4">
    <source>
        <dbReference type="ARBA" id="ARBA00022801"/>
    </source>
</evidence>
<evidence type="ECO:0000256" key="7">
    <source>
        <dbReference type="SAM" id="MobiDB-lite"/>
    </source>
</evidence>
<evidence type="ECO:0000256" key="1">
    <source>
        <dbReference type="ARBA" id="ARBA00000707"/>
    </source>
</evidence>
<evidence type="ECO:0000256" key="5">
    <source>
        <dbReference type="ARBA" id="ARBA00022807"/>
    </source>
</evidence>
<comment type="similarity">
    <text evidence="6">Belongs to the peptidase C19 family.</text>
</comment>
<dbReference type="InterPro" id="IPR018200">
    <property type="entry name" value="USP_CS"/>
</dbReference>
<dbReference type="InterPro" id="IPR029071">
    <property type="entry name" value="Ubiquitin-like_domsf"/>
</dbReference>
<dbReference type="Pfam" id="PF00240">
    <property type="entry name" value="ubiquitin"/>
    <property type="match status" value="1"/>
</dbReference>
<keyword evidence="5 6" id="KW-0788">Thiol protease</keyword>
<feature type="domain" description="Ubiquitin-like" evidence="8">
    <location>
        <begin position="2"/>
        <end position="78"/>
    </location>
</feature>
<organism evidence="10 11">
    <name type="scientific">Anaeramoeba flamelloides</name>
    <dbReference type="NCBI Taxonomy" id="1746091"/>
    <lineage>
        <taxon>Eukaryota</taxon>
        <taxon>Metamonada</taxon>
        <taxon>Anaeramoebidae</taxon>
        <taxon>Anaeramoeba</taxon>
    </lineage>
</organism>
<dbReference type="InterPro" id="IPR028889">
    <property type="entry name" value="USP"/>
</dbReference>
<feature type="region of interest" description="Disordered" evidence="7">
    <location>
        <begin position="368"/>
        <end position="413"/>
    </location>
</feature>
<evidence type="ECO:0000259" key="8">
    <source>
        <dbReference type="PROSITE" id="PS50053"/>
    </source>
</evidence>
<keyword evidence="4 6" id="KW-0378">Hydrolase</keyword>
<dbReference type="PANTHER" id="PTHR43982:SF1">
    <property type="entry name" value="UBIQUITIN CARBOXYL-TERMINAL HYDROLASE 14"/>
    <property type="match status" value="1"/>
</dbReference>
<dbReference type="PROSITE" id="PS00972">
    <property type="entry name" value="USP_1"/>
    <property type="match status" value="1"/>
</dbReference>
<comment type="catalytic activity">
    <reaction evidence="1 6">
        <text>Thiol-dependent hydrolysis of ester, thioester, amide, peptide and isopeptide bonds formed by the C-terminal Gly of ubiquitin (a 76-residue protein attached to proteins as an intracellular targeting signal).</text>
        <dbReference type="EC" id="3.4.19.12"/>
    </reaction>
</comment>
<dbReference type="InterPro" id="IPR001394">
    <property type="entry name" value="Peptidase_C19_UCH"/>
</dbReference>
<accession>A0ABQ8XAD5</accession>
<dbReference type="Proteomes" id="UP001150062">
    <property type="component" value="Unassembled WGS sequence"/>
</dbReference>
<feature type="domain" description="USP" evidence="9">
    <location>
        <begin position="107"/>
        <end position="488"/>
    </location>
</feature>
<sequence length="497" mass="57885">MTTLPVKVKWGKQVFRLELDKTLDVLTFKKQIQEVTKVAPTRQKLLYKGKTLKNNQKCSSIKFLKKNAVFMMMGTVGKIETEIKEKIVFLEDLDPEEREIAENLLPPGLLNLGNTCYLSAILQVLLNVEPLRNAIINYKPSEFIVDEQKNLLVLSLQNLFKSFSTGKPQITQFVFTFRSVFPRYAERGQYGYIQQDSEEALSTLLETLSLFLFTEKNNKKQSVVTDLFQVQLEGSRKCMENEDEEPQRIVNKNLKLICNIDQSVDFLHQGLGMGLVSELTKRSQTLNRDAIYQSSSKVSKLPKFLIVQFLRFFWRKDGVGSKILRRVKFPFELDASTYCTEELKQKITKTREKIFEYRNKKENLGKNVKKNEEGKETKMEIEKNENEKEQEKEMEKEKEKEKETEKEVLEEFEETEDDITANYELAGIVTHIGRTIDGGHYIGWTKKDDKTWYQFDDDTVTEIPKDDILKLSGGSEWHTNYISIYRLIPAKEEATKF</sequence>
<dbReference type="PANTHER" id="PTHR43982">
    <property type="entry name" value="UBIQUITIN CARBOXYL-TERMINAL HYDROLASE"/>
    <property type="match status" value="1"/>
</dbReference>
<evidence type="ECO:0000256" key="6">
    <source>
        <dbReference type="RuleBase" id="RU366025"/>
    </source>
</evidence>
<dbReference type="PROSITE" id="PS50053">
    <property type="entry name" value="UBIQUITIN_2"/>
    <property type="match status" value="1"/>
</dbReference>
<feature type="compositionally biased region" description="Basic and acidic residues" evidence="7">
    <location>
        <begin position="368"/>
        <end position="409"/>
    </location>
</feature>
<dbReference type="InterPro" id="IPR044635">
    <property type="entry name" value="UBP14-like"/>
</dbReference>
<dbReference type="InterPro" id="IPR038765">
    <property type="entry name" value="Papain-like_cys_pep_sf"/>
</dbReference>
<evidence type="ECO:0000259" key="9">
    <source>
        <dbReference type="PROSITE" id="PS50235"/>
    </source>
</evidence>
<evidence type="ECO:0000256" key="2">
    <source>
        <dbReference type="ARBA" id="ARBA00022670"/>
    </source>
</evidence>
<protein>
    <recommendedName>
        <fullName evidence="6">Ubiquitin carboxyl-terminal hydrolase</fullName>
        <ecNumber evidence="6">3.4.19.12</ecNumber>
    </recommendedName>
</protein>
<dbReference type="GO" id="GO:0016787">
    <property type="term" value="F:hydrolase activity"/>
    <property type="evidence" value="ECO:0007669"/>
    <property type="project" value="UniProtKB-KW"/>
</dbReference>
<dbReference type="PROSITE" id="PS00973">
    <property type="entry name" value="USP_2"/>
    <property type="match status" value="1"/>
</dbReference>
<keyword evidence="2 6" id="KW-0645">Protease</keyword>
<dbReference type="PROSITE" id="PS50235">
    <property type="entry name" value="USP_3"/>
    <property type="match status" value="1"/>
</dbReference>
<comment type="caution">
    <text evidence="10">The sequence shown here is derived from an EMBL/GenBank/DDBJ whole genome shotgun (WGS) entry which is preliminary data.</text>
</comment>
<dbReference type="Gene3D" id="3.90.70.10">
    <property type="entry name" value="Cysteine proteinases"/>
    <property type="match status" value="1"/>
</dbReference>
<evidence type="ECO:0000256" key="3">
    <source>
        <dbReference type="ARBA" id="ARBA00022786"/>
    </source>
</evidence>
<evidence type="ECO:0000313" key="10">
    <source>
        <dbReference type="EMBL" id="KAJ6228573.1"/>
    </source>
</evidence>
<dbReference type="EMBL" id="JAOAOG010000326">
    <property type="protein sequence ID" value="KAJ6228573.1"/>
    <property type="molecule type" value="Genomic_DNA"/>
</dbReference>
<dbReference type="EC" id="3.4.19.12" evidence="6"/>
<gene>
    <name evidence="10" type="ORF">M0813_08609</name>
</gene>
<dbReference type="Gene3D" id="3.10.20.90">
    <property type="entry name" value="Phosphatidylinositol 3-kinase Catalytic Subunit, Chain A, domain 1"/>
    <property type="match status" value="1"/>
</dbReference>
<dbReference type="SUPFAM" id="SSF54236">
    <property type="entry name" value="Ubiquitin-like"/>
    <property type="match status" value="1"/>
</dbReference>
<dbReference type="SMART" id="SM00213">
    <property type="entry name" value="UBQ"/>
    <property type="match status" value="1"/>
</dbReference>
<dbReference type="Pfam" id="PF00443">
    <property type="entry name" value="UCH"/>
    <property type="match status" value="1"/>
</dbReference>
<reference evidence="10" key="1">
    <citation type="submission" date="2022-08" db="EMBL/GenBank/DDBJ databases">
        <title>Novel sulfate-reducing endosymbionts in the free-living metamonad Anaeramoeba.</title>
        <authorList>
            <person name="Jerlstrom-Hultqvist J."/>
            <person name="Cepicka I."/>
            <person name="Gallot-Lavallee L."/>
            <person name="Salas-Leiva D."/>
            <person name="Curtis B.A."/>
            <person name="Zahonova K."/>
            <person name="Pipaliya S."/>
            <person name="Dacks J."/>
            <person name="Roger A.J."/>
        </authorList>
    </citation>
    <scope>NUCLEOTIDE SEQUENCE</scope>
    <source>
        <strain evidence="10">Schooner1</strain>
    </source>
</reference>